<proteinExistence type="predicted"/>
<feature type="chain" id="PRO_5035282741" evidence="1">
    <location>
        <begin position="18"/>
        <end position="234"/>
    </location>
</feature>
<feature type="signal peptide" evidence="1">
    <location>
        <begin position="1"/>
        <end position="17"/>
    </location>
</feature>
<evidence type="ECO:0000313" key="2">
    <source>
        <dbReference type="EMBL" id="CAG7836954.1"/>
    </source>
</evidence>
<name>A0A8J2PXE3_9HEXA</name>
<comment type="caution">
    <text evidence="2">The sequence shown here is derived from an EMBL/GenBank/DDBJ whole genome shotgun (WGS) entry which is preliminary data.</text>
</comment>
<keyword evidence="3" id="KW-1185">Reference proteome</keyword>
<reference evidence="2" key="1">
    <citation type="submission" date="2021-06" db="EMBL/GenBank/DDBJ databases">
        <authorList>
            <person name="Hodson N. C."/>
            <person name="Mongue J. A."/>
            <person name="Jaron S. K."/>
        </authorList>
    </citation>
    <scope>NUCLEOTIDE SEQUENCE</scope>
</reference>
<evidence type="ECO:0000313" key="3">
    <source>
        <dbReference type="Proteomes" id="UP000708208"/>
    </source>
</evidence>
<dbReference type="Proteomes" id="UP000708208">
    <property type="component" value="Unassembled WGS sequence"/>
</dbReference>
<sequence length="234" mass="26252">MALNIFIFSLMIISTQAFLGGNGAGSFLDPSQLQFFVDHCAKNNVELDAKVLDEVQTCLEPIIEQVQAVEMEDKFDTICKNSAEVRQCYLPVFDLMEKCVPSWATNNKAFRPLEIFDNVKKAFCTKETKDLTDRVKNVVVINKAGRSAILCYMMHYRAIGEDALGCPVILQVLMDPNNTLSENKVCGVLDKLEKCLLETLDLCGKDKDVAVKYTQQVFDVLVGLTFKCEGHENF</sequence>
<keyword evidence="1" id="KW-0732">Signal</keyword>
<gene>
    <name evidence="2" type="ORF">AFUS01_LOCUS46140</name>
</gene>
<protein>
    <submittedName>
        <fullName evidence="2">Uncharacterized protein</fullName>
    </submittedName>
</protein>
<organism evidence="2 3">
    <name type="scientific">Allacma fusca</name>
    <dbReference type="NCBI Taxonomy" id="39272"/>
    <lineage>
        <taxon>Eukaryota</taxon>
        <taxon>Metazoa</taxon>
        <taxon>Ecdysozoa</taxon>
        <taxon>Arthropoda</taxon>
        <taxon>Hexapoda</taxon>
        <taxon>Collembola</taxon>
        <taxon>Symphypleona</taxon>
        <taxon>Sminthuridae</taxon>
        <taxon>Allacma</taxon>
    </lineage>
</organism>
<accession>A0A8J2PXE3</accession>
<evidence type="ECO:0000256" key="1">
    <source>
        <dbReference type="SAM" id="SignalP"/>
    </source>
</evidence>
<dbReference type="EMBL" id="CAJVCH010571219">
    <property type="protein sequence ID" value="CAG7836954.1"/>
    <property type="molecule type" value="Genomic_DNA"/>
</dbReference>
<dbReference type="AlphaFoldDB" id="A0A8J2PXE3"/>